<dbReference type="Proteomes" id="UP000184368">
    <property type="component" value="Unassembled WGS sequence"/>
</dbReference>
<dbReference type="InterPro" id="IPR038726">
    <property type="entry name" value="PDDEXK_AddAB-type"/>
</dbReference>
<organism evidence="2 3">
    <name type="scientific">Cnuella takakiae</name>
    <dbReference type="NCBI Taxonomy" id="1302690"/>
    <lineage>
        <taxon>Bacteria</taxon>
        <taxon>Pseudomonadati</taxon>
        <taxon>Bacteroidota</taxon>
        <taxon>Chitinophagia</taxon>
        <taxon>Chitinophagales</taxon>
        <taxon>Chitinophagaceae</taxon>
        <taxon>Cnuella</taxon>
    </lineage>
</organism>
<reference evidence="2 3" key="1">
    <citation type="submission" date="2016-11" db="EMBL/GenBank/DDBJ databases">
        <authorList>
            <person name="Jaros S."/>
            <person name="Januszkiewicz K."/>
            <person name="Wedrychowicz H."/>
        </authorList>
    </citation>
    <scope>NUCLEOTIDE SEQUENCE [LARGE SCALE GENOMIC DNA]</scope>
    <source>
        <strain evidence="2 3">DSM 26897</strain>
    </source>
</reference>
<dbReference type="Gene3D" id="3.90.320.10">
    <property type="match status" value="1"/>
</dbReference>
<dbReference type="SUPFAM" id="SSF52540">
    <property type="entry name" value="P-loop containing nucleoside triphosphate hydrolases"/>
    <property type="match status" value="1"/>
</dbReference>
<dbReference type="EMBL" id="FQUO01000018">
    <property type="protein sequence ID" value="SHG10563.1"/>
    <property type="molecule type" value="Genomic_DNA"/>
</dbReference>
<name>A0A1M5H3U8_9BACT</name>
<sequence length="558" mass="63092">MESTAALVNTIQTLLEQGTHPNTIGVQYASTASKDLLLASFTGAGIPCYCQYTLPLLHQPLIHQLLQVLQYIRAEQHLPGSGEALLFEVLHFPWWGIPANEPAMACMELFELRIKGSDATLLQYLHSKTKEQPTDLFWQAPAPGMAKALAALESLVAAAAQTPLPQLAHLVMERYDFDEHLQHHPQKVLQEQLVQAFIQHLKSTGTNDLETGMQQLENIQRTTGLPAAIQSGDPNGIQLLPSPMPEGRPFAYLFEIANTARTASLPQTVKKPEIPHLDDAYEARALRSFRMNVSALNTYLHCPLAFYYHNVVRIPSPRNEAMAFGSAVHHALEQLLKQAQQAEELPDAEVLLSAFMDFMQDNRALFTPAEWQRRTTYGMTMLEDYYHQRAIHWNLVAAVERNIRGVEIDEIPLKGKLDKIEFDGKKATIVDYKSGNVERALRQLQPPSEALPNGGDYWRQAVFYKLLVDNLTTRDWQVQGVVFDFIEPDAQGQYRQQSVTISAADEATVREQIRTVWHKVQRHDFYTGCGKEGCYWCGFVKRNELTIKWHQQAEEQAG</sequence>
<evidence type="ECO:0000313" key="2">
    <source>
        <dbReference type="EMBL" id="SHG10563.1"/>
    </source>
</evidence>
<dbReference type="InterPro" id="IPR011604">
    <property type="entry name" value="PDDEXK-like_dom_sf"/>
</dbReference>
<accession>A0A1M5H3U8</accession>
<evidence type="ECO:0000259" key="1">
    <source>
        <dbReference type="Pfam" id="PF12705"/>
    </source>
</evidence>
<gene>
    <name evidence="2" type="ORF">SAMN05444008_11818</name>
</gene>
<dbReference type="STRING" id="1302690.BUE76_03820"/>
<keyword evidence="3" id="KW-1185">Reference proteome</keyword>
<dbReference type="Pfam" id="PF12705">
    <property type="entry name" value="PDDEXK_1"/>
    <property type="match status" value="1"/>
</dbReference>
<proteinExistence type="predicted"/>
<evidence type="ECO:0000313" key="3">
    <source>
        <dbReference type="Proteomes" id="UP000184368"/>
    </source>
</evidence>
<feature type="domain" description="PD-(D/E)XK endonuclease-like" evidence="1">
    <location>
        <begin position="291"/>
        <end position="539"/>
    </location>
</feature>
<dbReference type="SUPFAM" id="SSF52980">
    <property type="entry name" value="Restriction endonuclease-like"/>
    <property type="match status" value="1"/>
</dbReference>
<dbReference type="InterPro" id="IPR011335">
    <property type="entry name" value="Restrct_endonuc-II-like"/>
</dbReference>
<dbReference type="AlphaFoldDB" id="A0A1M5H3U8"/>
<dbReference type="RefSeq" id="WP_216820616.1">
    <property type="nucleotide sequence ID" value="NZ_MTFE01000010.1"/>
</dbReference>
<protein>
    <submittedName>
        <fullName evidence="2">PD-(D/E)XK nuclease superfamily protein</fullName>
    </submittedName>
</protein>
<dbReference type="InterPro" id="IPR027417">
    <property type="entry name" value="P-loop_NTPase"/>
</dbReference>
<dbReference type="Gene3D" id="1.10.486.10">
    <property type="entry name" value="PCRA, domain 4"/>
    <property type="match status" value="1"/>
</dbReference>
<dbReference type="Gene3D" id="3.40.50.300">
    <property type="entry name" value="P-loop containing nucleotide triphosphate hydrolases"/>
    <property type="match status" value="1"/>
</dbReference>